<dbReference type="Pfam" id="PF19300">
    <property type="entry name" value="BPD_transp_1_N"/>
    <property type="match status" value="1"/>
</dbReference>
<keyword evidence="4 7" id="KW-0812">Transmembrane</keyword>
<feature type="transmembrane region" description="Helical" evidence="7">
    <location>
        <begin position="160"/>
        <end position="183"/>
    </location>
</feature>
<feature type="transmembrane region" description="Helical" evidence="7">
    <location>
        <begin position="32"/>
        <end position="54"/>
    </location>
</feature>
<dbReference type="eggNOG" id="COG0601">
    <property type="taxonomic scope" value="Bacteria"/>
</dbReference>
<keyword evidence="5 7" id="KW-1133">Transmembrane helix</keyword>
<feature type="transmembrane region" description="Helical" evidence="7">
    <location>
        <begin position="268"/>
        <end position="289"/>
    </location>
</feature>
<proteinExistence type="inferred from homology"/>
<name>A0A031K678_9SPHN</name>
<comment type="subcellular location">
    <subcellularLocation>
        <location evidence="1 7">Cell membrane</location>
        <topology evidence="1 7">Multi-pass membrane protein</topology>
    </subcellularLocation>
</comment>
<dbReference type="STRING" id="158500.BES08_02470"/>
<accession>A0A031K678</accession>
<evidence type="ECO:0000256" key="4">
    <source>
        <dbReference type="ARBA" id="ARBA00022692"/>
    </source>
</evidence>
<organism evidence="9 10">
    <name type="scientific">Novosphingobium resinovorum</name>
    <dbReference type="NCBI Taxonomy" id="158500"/>
    <lineage>
        <taxon>Bacteria</taxon>
        <taxon>Pseudomonadati</taxon>
        <taxon>Pseudomonadota</taxon>
        <taxon>Alphaproteobacteria</taxon>
        <taxon>Sphingomonadales</taxon>
        <taxon>Sphingomonadaceae</taxon>
        <taxon>Novosphingobium</taxon>
    </lineage>
</organism>
<evidence type="ECO:0000313" key="10">
    <source>
        <dbReference type="Proteomes" id="UP000024329"/>
    </source>
</evidence>
<dbReference type="EMBL" id="JFYZ01000001">
    <property type="protein sequence ID" value="EZP84724.1"/>
    <property type="molecule type" value="Genomic_DNA"/>
</dbReference>
<keyword evidence="2 7" id="KW-0813">Transport</keyword>
<evidence type="ECO:0000313" key="9">
    <source>
        <dbReference type="EMBL" id="EZP84724.1"/>
    </source>
</evidence>
<dbReference type="GO" id="GO:0005886">
    <property type="term" value="C:plasma membrane"/>
    <property type="evidence" value="ECO:0007669"/>
    <property type="project" value="UniProtKB-SubCell"/>
</dbReference>
<sequence length="343" mass="35669">MSTVSEPAPPQAAPIVTGGTIRLRHGKALLRHVGGTLGITLPVFFIATLITFLLGVVSGLDPAAGIAGDAASPETVARIRADLGLDQPVVFQYLHWIDGVLRGDLGTSWFNGVPASELILQRLPISLSIAGVALLVGVVFGLGLGLVAGVRHGGRLDRAITLFAALVSSLPPFVVAFVLILIFSLWLGWLPSSGYVPFADDPIGWLAAVSIPAVALSVDVIADLARQLRTGLVVALSENYVTGAVVRGLSRRRILFVHVLRNASGPALTVLALKVPMLIGGAVVTEAIFNMPGMGKLAADSALRGDVPVVQGTLVVSILLILACNLCVNVLLGVLQPAARRRS</sequence>
<evidence type="ECO:0000256" key="2">
    <source>
        <dbReference type="ARBA" id="ARBA00022448"/>
    </source>
</evidence>
<dbReference type="PANTHER" id="PTHR43163:SF6">
    <property type="entry name" value="DIPEPTIDE TRANSPORT SYSTEM PERMEASE PROTEIN DPPB-RELATED"/>
    <property type="match status" value="1"/>
</dbReference>
<protein>
    <submittedName>
        <fullName evidence="9">ABC transporter permease</fullName>
    </submittedName>
</protein>
<dbReference type="Proteomes" id="UP000024329">
    <property type="component" value="Unassembled WGS sequence"/>
</dbReference>
<keyword evidence="6 7" id="KW-0472">Membrane</keyword>
<dbReference type="GO" id="GO:0055085">
    <property type="term" value="P:transmembrane transport"/>
    <property type="evidence" value="ECO:0007669"/>
    <property type="project" value="InterPro"/>
</dbReference>
<feature type="transmembrane region" description="Helical" evidence="7">
    <location>
        <begin position="309"/>
        <end position="335"/>
    </location>
</feature>
<evidence type="ECO:0000259" key="8">
    <source>
        <dbReference type="PROSITE" id="PS50928"/>
    </source>
</evidence>
<gene>
    <name evidence="9" type="ORF">BV97_00482</name>
</gene>
<evidence type="ECO:0000256" key="6">
    <source>
        <dbReference type="ARBA" id="ARBA00023136"/>
    </source>
</evidence>
<dbReference type="SUPFAM" id="SSF161098">
    <property type="entry name" value="MetI-like"/>
    <property type="match status" value="1"/>
</dbReference>
<dbReference type="Pfam" id="PF00528">
    <property type="entry name" value="BPD_transp_1"/>
    <property type="match status" value="1"/>
</dbReference>
<dbReference type="InterPro" id="IPR035906">
    <property type="entry name" value="MetI-like_sf"/>
</dbReference>
<dbReference type="Gene3D" id="1.10.3720.10">
    <property type="entry name" value="MetI-like"/>
    <property type="match status" value="1"/>
</dbReference>
<evidence type="ECO:0000256" key="7">
    <source>
        <dbReference type="RuleBase" id="RU363032"/>
    </source>
</evidence>
<feature type="domain" description="ABC transmembrane type-1" evidence="8">
    <location>
        <begin position="123"/>
        <end position="332"/>
    </location>
</feature>
<dbReference type="InterPro" id="IPR000515">
    <property type="entry name" value="MetI-like"/>
</dbReference>
<dbReference type="InterPro" id="IPR045621">
    <property type="entry name" value="BPD_transp_1_N"/>
</dbReference>
<feature type="transmembrane region" description="Helical" evidence="7">
    <location>
        <begin position="203"/>
        <end position="222"/>
    </location>
</feature>
<comment type="caution">
    <text evidence="9">The sequence shown here is derived from an EMBL/GenBank/DDBJ whole genome shotgun (WGS) entry which is preliminary data.</text>
</comment>
<evidence type="ECO:0000256" key="5">
    <source>
        <dbReference type="ARBA" id="ARBA00022989"/>
    </source>
</evidence>
<reference evidence="9 10" key="1">
    <citation type="submission" date="2014-03" db="EMBL/GenBank/DDBJ databases">
        <title>Whole genome sequence of Novosphingobium resinovorum KF1.</title>
        <authorList>
            <person name="Gan H.M."/>
            <person name="Gan H.Y."/>
            <person name="Chew T.H."/>
            <person name="Savka M.A."/>
        </authorList>
    </citation>
    <scope>NUCLEOTIDE SEQUENCE [LARGE SCALE GENOMIC DNA]</scope>
    <source>
        <strain evidence="9 10">KF1</strain>
    </source>
</reference>
<evidence type="ECO:0000256" key="1">
    <source>
        <dbReference type="ARBA" id="ARBA00004651"/>
    </source>
</evidence>
<dbReference type="AlphaFoldDB" id="A0A031K678"/>
<dbReference type="CDD" id="cd06261">
    <property type="entry name" value="TM_PBP2"/>
    <property type="match status" value="1"/>
</dbReference>
<dbReference type="PANTHER" id="PTHR43163">
    <property type="entry name" value="DIPEPTIDE TRANSPORT SYSTEM PERMEASE PROTEIN DPPB-RELATED"/>
    <property type="match status" value="1"/>
</dbReference>
<dbReference type="PROSITE" id="PS50928">
    <property type="entry name" value="ABC_TM1"/>
    <property type="match status" value="1"/>
</dbReference>
<dbReference type="PATRIC" id="fig|158500.4.peg.499"/>
<evidence type="ECO:0000256" key="3">
    <source>
        <dbReference type="ARBA" id="ARBA00022475"/>
    </source>
</evidence>
<comment type="similarity">
    <text evidence="7">Belongs to the binding-protein-dependent transport system permease family.</text>
</comment>
<dbReference type="RefSeq" id="WP_036522713.1">
    <property type="nucleotide sequence ID" value="NZ_JFYZ01000001.1"/>
</dbReference>
<feature type="transmembrane region" description="Helical" evidence="7">
    <location>
        <begin position="125"/>
        <end position="148"/>
    </location>
</feature>
<keyword evidence="3" id="KW-1003">Cell membrane</keyword>